<dbReference type="Proteomes" id="UP000664859">
    <property type="component" value="Unassembled WGS sequence"/>
</dbReference>
<feature type="chain" id="PRO_5032328004" evidence="1">
    <location>
        <begin position="20"/>
        <end position="156"/>
    </location>
</feature>
<protein>
    <submittedName>
        <fullName evidence="2">Uncharacterized protein</fullName>
    </submittedName>
</protein>
<evidence type="ECO:0000313" key="3">
    <source>
        <dbReference type="Proteomes" id="UP000664859"/>
    </source>
</evidence>
<reference evidence="2" key="1">
    <citation type="submission" date="2021-02" db="EMBL/GenBank/DDBJ databases">
        <title>First Annotated Genome of the Yellow-green Alga Tribonema minus.</title>
        <authorList>
            <person name="Mahan K.M."/>
        </authorList>
    </citation>
    <scope>NUCLEOTIDE SEQUENCE</scope>
    <source>
        <strain evidence="2">UTEX B ZZ1240</strain>
    </source>
</reference>
<comment type="caution">
    <text evidence="2">The sequence shown here is derived from an EMBL/GenBank/DDBJ whole genome shotgun (WGS) entry which is preliminary data.</text>
</comment>
<evidence type="ECO:0000313" key="2">
    <source>
        <dbReference type="EMBL" id="KAG5190495.1"/>
    </source>
</evidence>
<organism evidence="2 3">
    <name type="scientific">Tribonema minus</name>
    <dbReference type="NCBI Taxonomy" id="303371"/>
    <lineage>
        <taxon>Eukaryota</taxon>
        <taxon>Sar</taxon>
        <taxon>Stramenopiles</taxon>
        <taxon>Ochrophyta</taxon>
        <taxon>PX clade</taxon>
        <taxon>Xanthophyceae</taxon>
        <taxon>Tribonematales</taxon>
        <taxon>Tribonemataceae</taxon>
        <taxon>Tribonema</taxon>
    </lineage>
</organism>
<feature type="signal peptide" evidence="1">
    <location>
        <begin position="1"/>
        <end position="19"/>
    </location>
</feature>
<keyword evidence="3" id="KW-1185">Reference proteome</keyword>
<dbReference type="AlphaFoldDB" id="A0A836CL25"/>
<dbReference type="EMBL" id="JAFCMP010000034">
    <property type="protein sequence ID" value="KAG5190495.1"/>
    <property type="molecule type" value="Genomic_DNA"/>
</dbReference>
<evidence type="ECO:0000256" key="1">
    <source>
        <dbReference type="SAM" id="SignalP"/>
    </source>
</evidence>
<gene>
    <name evidence="2" type="ORF">JKP88DRAFT_232315</name>
</gene>
<name>A0A836CL25_9STRA</name>
<proteinExistence type="predicted"/>
<keyword evidence="1" id="KW-0732">Signal</keyword>
<dbReference type="OrthoDB" id="10318149at2759"/>
<accession>A0A836CL25</accession>
<sequence>MRCALALQGVLAVATTSVAFISFPSAHRQLPTAAPWAQSSRPQHRLAGTARHDHQKHLNIACNDVIKTILKADAEKLDSDMQGIKERLIRDKELLVVTDDPQSELFYNNLVCVCEHSLHPRLHELKGRYASAWKSMLHWIEDAGWQLTEPPFRVNG</sequence>